<dbReference type="RefSeq" id="WP_119897261.1">
    <property type="nucleotide sequence ID" value="NZ_QNRC01000002.1"/>
</dbReference>
<evidence type="ECO:0000259" key="1">
    <source>
        <dbReference type="Pfam" id="PF13463"/>
    </source>
</evidence>
<comment type="caution">
    <text evidence="2">The sequence shown here is derived from an EMBL/GenBank/DDBJ whole genome shotgun (WGS) entry which is preliminary data.</text>
</comment>
<proteinExistence type="predicted"/>
<evidence type="ECO:0000313" key="3">
    <source>
        <dbReference type="Proteomes" id="UP000283587"/>
    </source>
</evidence>
<dbReference type="Gene3D" id="1.10.10.10">
    <property type="entry name" value="Winged helix-like DNA-binding domain superfamily/Winged helix DNA-binding domain"/>
    <property type="match status" value="1"/>
</dbReference>
<accession>A0A419A9W8</accession>
<dbReference type="InterPro" id="IPR036388">
    <property type="entry name" value="WH-like_DNA-bd_sf"/>
</dbReference>
<dbReference type="GO" id="GO:0003700">
    <property type="term" value="F:DNA-binding transcription factor activity"/>
    <property type="evidence" value="ECO:0007669"/>
    <property type="project" value="InterPro"/>
</dbReference>
<organism evidence="2 3">
    <name type="scientific">Paracoccus siganidrum</name>
    <dbReference type="NCBI Taxonomy" id="1276757"/>
    <lineage>
        <taxon>Bacteria</taxon>
        <taxon>Pseudomonadati</taxon>
        <taxon>Pseudomonadota</taxon>
        <taxon>Alphaproteobacteria</taxon>
        <taxon>Rhodobacterales</taxon>
        <taxon>Paracoccaceae</taxon>
        <taxon>Paracoccus</taxon>
    </lineage>
</organism>
<keyword evidence="3" id="KW-1185">Reference proteome</keyword>
<sequence>MVDRDRLPGRDGTPAGSAALDELEQAMALCLNSLHRCMTRCMASAGRAGMSPLEILILQEAEAHGPPRRFADLCLSLGIEDQHQAHYAIRKLVAAGLLRQGRDGKEKTVAATPEGHALCLRYRAVRQQSLDPLRPGQADGLPGMAALLRDLSGLYDHAARAASTW</sequence>
<dbReference type="Pfam" id="PF13463">
    <property type="entry name" value="HTH_27"/>
    <property type="match status" value="1"/>
</dbReference>
<dbReference type="InterPro" id="IPR000835">
    <property type="entry name" value="HTH_MarR-typ"/>
</dbReference>
<dbReference type="EMBL" id="QZEW01000019">
    <property type="protein sequence ID" value="RJL19108.1"/>
    <property type="molecule type" value="Genomic_DNA"/>
</dbReference>
<feature type="domain" description="HTH marR-type" evidence="1">
    <location>
        <begin position="50"/>
        <end position="115"/>
    </location>
</feature>
<dbReference type="Proteomes" id="UP000283587">
    <property type="component" value="Unassembled WGS sequence"/>
</dbReference>
<reference evidence="3" key="1">
    <citation type="submission" date="2018-09" db="EMBL/GenBank/DDBJ databases">
        <title>Paracoccus onubensis nov. sp. a moderate halophilic bacterium isolated from Gruta de las Maravillas (Aracena, Spain).</title>
        <authorList>
            <person name="Jurado V."/>
            <person name="Gutierrez-Patricio S."/>
            <person name="Gonzalez-Pimentel J.L."/>
            <person name="Miller A.Z."/>
            <person name="Laiz L."/>
            <person name="Saiz-Jimenez C."/>
        </authorList>
    </citation>
    <scope>NUCLEOTIDE SEQUENCE [LARGE SCALE GENOMIC DNA]</scope>
    <source>
        <strain evidence="3">DSM 26381</strain>
    </source>
</reference>
<evidence type="ECO:0000313" key="2">
    <source>
        <dbReference type="EMBL" id="RJL19108.1"/>
    </source>
</evidence>
<dbReference type="SUPFAM" id="SSF46785">
    <property type="entry name" value="Winged helix' DNA-binding domain"/>
    <property type="match status" value="1"/>
</dbReference>
<name>A0A419A9W8_9RHOB</name>
<dbReference type="AlphaFoldDB" id="A0A419A9W8"/>
<gene>
    <name evidence="2" type="ORF">D3P05_05995</name>
</gene>
<protein>
    <submittedName>
        <fullName evidence="2">MarR family transcriptional regulator</fullName>
    </submittedName>
</protein>
<dbReference type="OrthoDB" id="7504146at2"/>
<dbReference type="InterPro" id="IPR036390">
    <property type="entry name" value="WH_DNA-bd_sf"/>
</dbReference>